<protein>
    <submittedName>
        <fullName evidence="4">4-phosphopantetheinyl transferase</fullName>
    </submittedName>
</protein>
<dbReference type="PANTHER" id="PTHR12215">
    <property type="entry name" value="PHOSPHOPANTETHEINE TRANSFERASE"/>
    <property type="match status" value="1"/>
</dbReference>
<name>A0A2V4P0B8_9ACTN</name>
<dbReference type="OrthoDB" id="190168at2"/>
<evidence type="ECO:0000256" key="1">
    <source>
        <dbReference type="ARBA" id="ARBA00010990"/>
    </source>
</evidence>
<dbReference type="RefSeq" id="WP_110672190.1">
    <property type="nucleotide sequence ID" value="NZ_PYBW01000099.1"/>
</dbReference>
<dbReference type="Gene3D" id="3.90.470.20">
    <property type="entry name" value="4'-phosphopantetheinyl transferase domain"/>
    <property type="match status" value="1"/>
</dbReference>
<dbReference type="InterPro" id="IPR008278">
    <property type="entry name" value="4-PPantetheinyl_Trfase_dom"/>
</dbReference>
<dbReference type="SUPFAM" id="SSF56214">
    <property type="entry name" value="4'-phosphopantetheinyl transferase"/>
    <property type="match status" value="2"/>
</dbReference>
<dbReference type="Pfam" id="PF01648">
    <property type="entry name" value="ACPS"/>
    <property type="match status" value="1"/>
</dbReference>
<dbReference type="PANTHER" id="PTHR12215:SF10">
    <property type="entry name" value="L-AMINOADIPATE-SEMIALDEHYDE DEHYDROGENASE-PHOSPHOPANTETHEINYL TRANSFERASE"/>
    <property type="match status" value="1"/>
</dbReference>
<dbReference type="GO" id="GO:0000287">
    <property type="term" value="F:magnesium ion binding"/>
    <property type="evidence" value="ECO:0007669"/>
    <property type="project" value="InterPro"/>
</dbReference>
<comment type="similarity">
    <text evidence="1">Belongs to the P-Pant transferase superfamily. Gsp/Sfp/HetI/AcpT family.</text>
</comment>
<accession>A0A2V4P0B8</accession>
<comment type="caution">
    <text evidence="4">The sequence shown here is derived from an EMBL/GenBank/DDBJ whole genome shotgun (WGS) entry which is preliminary data.</text>
</comment>
<proteinExistence type="inferred from homology"/>
<dbReference type="GO" id="GO:0019878">
    <property type="term" value="P:lysine biosynthetic process via aminoadipic acid"/>
    <property type="evidence" value="ECO:0007669"/>
    <property type="project" value="TreeGrafter"/>
</dbReference>
<dbReference type="EMBL" id="PYBW01000099">
    <property type="protein sequence ID" value="PYC73560.1"/>
    <property type="molecule type" value="Genomic_DNA"/>
</dbReference>
<sequence>MAVQPIPGVLVWRVPVTEAGAAFAAGAAPALLDRTELARAAAFRRPQDRTLYEIAHVALRTVLGEQLDRKPAELVFHQAPCPGCGQPHGRPEVPGPVQFSLSHAPGLALIALANAPVGVDVEGREVFAGQAGHEVAGMLHPAERAELDRVGVQEPARWSAAALRCWVRKEAYLKGTGIGLGRGAGAEYVGVGPGFGVGSSAGGPDAPMGWQLQAVAVPEQYDAAVAVLSDDQLPLEVRELTLT</sequence>
<evidence type="ECO:0000313" key="5">
    <source>
        <dbReference type="Proteomes" id="UP000248039"/>
    </source>
</evidence>
<dbReference type="Proteomes" id="UP000248039">
    <property type="component" value="Unassembled WGS sequence"/>
</dbReference>
<gene>
    <name evidence="4" type="ORF">C7C46_25090</name>
</gene>
<reference evidence="4 5" key="1">
    <citation type="submission" date="2018-03" db="EMBL/GenBank/DDBJ databases">
        <title>Bioinformatic expansion and discovery of thiopeptide antibiotics.</title>
        <authorList>
            <person name="Schwalen C.J."/>
            <person name="Hudson G.A."/>
            <person name="Mitchell D.A."/>
        </authorList>
    </citation>
    <scope>NUCLEOTIDE SEQUENCE [LARGE SCALE GENOMIC DNA]</scope>
    <source>
        <strain evidence="4 5">ATCC 21389</strain>
    </source>
</reference>
<evidence type="ECO:0000313" key="4">
    <source>
        <dbReference type="EMBL" id="PYC73560.1"/>
    </source>
</evidence>
<dbReference type="InterPro" id="IPR037143">
    <property type="entry name" value="4-PPantetheinyl_Trfase_dom_sf"/>
</dbReference>
<organism evidence="4 5">
    <name type="scientific">Streptomyces tateyamensis</name>
    <dbReference type="NCBI Taxonomy" id="565073"/>
    <lineage>
        <taxon>Bacteria</taxon>
        <taxon>Bacillati</taxon>
        <taxon>Actinomycetota</taxon>
        <taxon>Actinomycetes</taxon>
        <taxon>Kitasatosporales</taxon>
        <taxon>Streptomycetaceae</taxon>
        <taxon>Streptomyces</taxon>
    </lineage>
</organism>
<feature type="domain" description="4'-phosphopantetheinyl transferase" evidence="3">
    <location>
        <begin position="116"/>
        <end position="183"/>
    </location>
</feature>
<keyword evidence="5" id="KW-1185">Reference proteome</keyword>
<evidence type="ECO:0000259" key="3">
    <source>
        <dbReference type="Pfam" id="PF01648"/>
    </source>
</evidence>
<keyword evidence="2 4" id="KW-0808">Transferase</keyword>
<dbReference type="AlphaFoldDB" id="A0A2V4P0B8"/>
<dbReference type="InterPro" id="IPR050559">
    <property type="entry name" value="P-Pant_transferase_sf"/>
</dbReference>
<evidence type="ECO:0000256" key="2">
    <source>
        <dbReference type="ARBA" id="ARBA00022679"/>
    </source>
</evidence>
<dbReference type="GO" id="GO:0005829">
    <property type="term" value="C:cytosol"/>
    <property type="evidence" value="ECO:0007669"/>
    <property type="project" value="TreeGrafter"/>
</dbReference>
<dbReference type="GO" id="GO:0008897">
    <property type="term" value="F:holo-[acyl-carrier-protein] synthase activity"/>
    <property type="evidence" value="ECO:0007669"/>
    <property type="project" value="InterPro"/>
</dbReference>